<organism evidence="1 2">
    <name type="scientific">Candidatus Aramenus sulfurataquae</name>
    <dbReference type="NCBI Taxonomy" id="1326980"/>
    <lineage>
        <taxon>Archaea</taxon>
        <taxon>Thermoproteota</taxon>
        <taxon>Thermoprotei</taxon>
        <taxon>Sulfolobales</taxon>
        <taxon>Sulfolobaceae</taxon>
        <taxon>Candidatus Aramenus</taxon>
    </lineage>
</organism>
<accession>A0ACC6TQC1</accession>
<gene>
    <name evidence="1" type="primary">sfsA</name>
    <name evidence="1" type="ORF">TQ35_0007410</name>
</gene>
<proteinExistence type="predicted"/>
<name>A0ACC6TQC1_9CREN</name>
<comment type="caution">
    <text evidence="1">The sequence shown here is derived from an EMBL/GenBank/DDBJ whole genome shotgun (WGS) entry which is preliminary data.</text>
</comment>
<evidence type="ECO:0000313" key="1">
    <source>
        <dbReference type="EMBL" id="MEW9492008.1"/>
    </source>
</evidence>
<sequence>MFVVYEFPELHEEVVKERVNRFLVLTASSRACHLHDPGRLKELIYPGNRILVREVNRGKRKTDCQVTAAWDGTWVVTDSSVHSQIAEKFLPGAKREVKVGNSRLDFQFGDTFVEVKGCTLAKNRVALFPDAPTERGRRHLEELIRLKEKGYRAKVMVLVMRDDVDCFLPNAETDRKFAETFYEALRRGVELEVKVFSLVDKQYVVYKRDVGLCTQDKGS</sequence>
<reference evidence="1" key="1">
    <citation type="submission" date="2024-07" db="EMBL/GenBank/DDBJ databases">
        <title>Metagenome and Metagenome-Assembled Genomes of Archaea from a hot spring from the geothermal field of Los Azufres, Mexico.</title>
        <authorList>
            <person name="Marin-Paredes R."/>
            <person name="Martinez-Romero E."/>
            <person name="Servin-Garciduenas L.E."/>
        </authorList>
    </citation>
    <scope>NUCLEOTIDE SEQUENCE</scope>
    <source>
        <strain evidence="1">AZ1-454</strain>
    </source>
</reference>
<dbReference type="Proteomes" id="UP000053480">
    <property type="component" value="Unassembled WGS sequence"/>
</dbReference>
<protein>
    <submittedName>
        <fullName evidence="1">DNA/RNA nuclease SfsA</fullName>
    </submittedName>
</protein>
<dbReference type="EMBL" id="JZWS03000010">
    <property type="protein sequence ID" value="MEW9492008.1"/>
    <property type="molecule type" value="Genomic_DNA"/>
</dbReference>
<evidence type="ECO:0000313" key="2">
    <source>
        <dbReference type="Proteomes" id="UP000053480"/>
    </source>
</evidence>